<accession>A0A9W9NW54</accession>
<reference evidence="1" key="2">
    <citation type="journal article" date="2023" name="IMA Fungus">
        <title>Comparative genomic study of the Penicillium genus elucidates a diverse pangenome and 15 lateral gene transfer events.</title>
        <authorList>
            <person name="Petersen C."/>
            <person name="Sorensen T."/>
            <person name="Nielsen M.R."/>
            <person name="Sondergaard T.E."/>
            <person name="Sorensen J.L."/>
            <person name="Fitzpatrick D.A."/>
            <person name="Frisvad J.C."/>
            <person name="Nielsen K.L."/>
        </authorList>
    </citation>
    <scope>NUCLEOTIDE SEQUENCE</scope>
    <source>
        <strain evidence="1">IBT 23319</strain>
    </source>
</reference>
<name>A0A9W9NW54_PENCI</name>
<organism evidence="1 2">
    <name type="scientific">Penicillium citrinum</name>
    <dbReference type="NCBI Taxonomy" id="5077"/>
    <lineage>
        <taxon>Eukaryota</taxon>
        <taxon>Fungi</taxon>
        <taxon>Dikarya</taxon>
        <taxon>Ascomycota</taxon>
        <taxon>Pezizomycotina</taxon>
        <taxon>Eurotiomycetes</taxon>
        <taxon>Eurotiomycetidae</taxon>
        <taxon>Eurotiales</taxon>
        <taxon>Aspergillaceae</taxon>
        <taxon>Penicillium</taxon>
    </lineage>
</organism>
<comment type="caution">
    <text evidence="1">The sequence shown here is derived from an EMBL/GenBank/DDBJ whole genome shotgun (WGS) entry which is preliminary data.</text>
</comment>
<dbReference type="EMBL" id="JAPQKT010000006">
    <property type="protein sequence ID" value="KAJ5227077.1"/>
    <property type="molecule type" value="Genomic_DNA"/>
</dbReference>
<evidence type="ECO:0000313" key="2">
    <source>
        <dbReference type="Proteomes" id="UP001147733"/>
    </source>
</evidence>
<protein>
    <submittedName>
        <fullName evidence="1">Uncharacterized protein</fullName>
    </submittedName>
</protein>
<dbReference type="AlphaFoldDB" id="A0A9W9NW54"/>
<keyword evidence="2" id="KW-1185">Reference proteome</keyword>
<dbReference type="OrthoDB" id="4505337at2759"/>
<proteinExistence type="predicted"/>
<dbReference type="RefSeq" id="XP_056499442.1">
    <property type="nucleotide sequence ID" value="XM_056646001.1"/>
</dbReference>
<reference evidence="1" key="1">
    <citation type="submission" date="2022-11" db="EMBL/GenBank/DDBJ databases">
        <authorList>
            <person name="Petersen C."/>
        </authorList>
    </citation>
    <scope>NUCLEOTIDE SEQUENCE</scope>
    <source>
        <strain evidence="1">IBT 23319</strain>
    </source>
</reference>
<evidence type="ECO:0000313" key="1">
    <source>
        <dbReference type="EMBL" id="KAJ5227077.1"/>
    </source>
</evidence>
<gene>
    <name evidence="1" type="ORF">N7469_007083</name>
</gene>
<dbReference type="GeneID" id="81385168"/>
<sequence length="235" mass="26836">MEVSKLPATLTLSTLLESGGDRTALNAYLQTFPHAEQLETLTNILSQYTGMDERVAAVISSIWDYICDNQIWVSKYQSLVDYQAEIHFNDLIKPIVKRHRGIERNKSTSRRIILQYWKIPVQVVLPVSIHPPFWSKHLLALLAALSKVRDASQAAELLAGSLRSRPRRGRNQTYIMANDVQRLLDGILGTSAHERNRKRNASRCKILNMCEWMVEQKRTKKYQRLLLKISAAPAG</sequence>
<dbReference type="Proteomes" id="UP001147733">
    <property type="component" value="Unassembled WGS sequence"/>
</dbReference>